<feature type="domain" description="UBA" evidence="2">
    <location>
        <begin position="75"/>
        <end position="116"/>
    </location>
</feature>
<dbReference type="AlphaFoldDB" id="A0AAD8SMN0"/>
<gene>
    <name evidence="3" type="ORF">QYE76_048568</name>
</gene>
<name>A0AAD8SMN0_LOLMU</name>
<evidence type="ECO:0000313" key="3">
    <source>
        <dbReference type="EMBL" id="KAK1660409.1"/>
    </source>
</evidence>
<feature type="region of interest" description="Disordered" evidence="1">
    <location>
        <begin position="167"/>
        <end position="188"/>
    </location>
</feature>
<dbReference type="EMBL" id="JAUUTY010000003">
    <property type="protein sequence ID" value="KAK1660409.1"/>
    <property type="molecule type" value="Genomic_DNA"/>
</dbReference>
<keyword evidence="4" id="KW-1185">Reference proteome</keyword>
<feature type="non-terminal residue" evidence="3">
    <location>
        <position position="188"/>
    </location>
</feature>
<dbReference type="Proteomes" id="UP001231189">
    <property type="component" value="Unassembled WGS sequence"/>
</dbReference>
<reference evidence="3" key="1">
    <citation type="submission" date="2023-07" db="EMBL/GenBank/DDBJ databases">
        <title>A chromosome-level genome assembly of Lolium multiflorum.</title>
        <authorList>
            <person name="Chen Y."/>
            <person name="Copetti D."/>
            <person name="Kolliker R."/>
            <person name="Studer B."/>
        </authorList>
    </citation>
    <scope>NUCLEOTIDE SEQUENCE</scope>
    <source>
        <strain evidence="3">02402/16</strain>
        <tissue evidence="3">Leaf</tissue>
    </source>
</reference>
<feature type="compositionally biased region" description="Acidic residues" evidence="1">
    <location>
        <begin position="1"/>
        <end position="10"/>
    </location>
</feature>
<sequence>DWSSDSDDAWESDRDAEPLSALALSNPDNTLDWSSDSYDSWESECEADPLSVLALSNLDTPGMYMLDANGWIHAEAPSSSLVEEYVGKGFPKEMVLKAIKVIGNNDENALRQLLLTYKALGDYPLLGNYSTSGCTPHSIEDEDNLDLDNWDDDDDHACVREANSDGSIAEIKPTPPDALGNGGDCWSA</sequence>
<proteinExistence type="predicted"/>
<dbReference type="PROSITE" id="PS50030">
    <property type="entry name" value="UBA"/>
    <property type="match status" value="1"/>
</dbReference>
<evidence type="ECO:0000259" key="2">
    <source>
        <dbReference type="PROSITE" id="PS50030"/>
    </source>
</evidence>
<feature type="region of interest" description="Disordered" evidence="1">
    <location>
        <begin position="1"/>
        <end position="21"/>
    </location>
</feature>
<protein>
    <recommendedName>
        <fullName evidence="2">UBA domain-containing protein</fullName>
    </recommendedName>
</protein>
<dbReference type="InterPro" id="IPR015940">
    <property type="entry name" value="UBA"/>
</dbReference>
<evidence type="ECO:0000313" key="4">
    <source>
        <dbReference type="Proteomes" id="UP001231189"/>
    </source>
</evidence>
<comment type="caution">
    <text evidence="3">The sequence shown here is derived from an EMBL/GenBank/DDBJ whole genome shotgun (WGS) entry which is preliminary data.</text>
</comment>
<evidence type="ECO:0000256" key="1">
    <source>
        <dbReference type="SAM" id="MobiDB-lite"/>
    </source>
</evidence>
<organism evidence="3 4">
    <name type="scientific">Lolium multiflorum</name>
    <name type="common">Italian ryegrass</name>
    <name type="synonym">Lolium perenne subsp. multiflorum</name>
    <dbReference type="NCBI Taxonomy" id="4521"/>
    <lineage>
        <taxon>Eukaryota</taxon>
        <taxon>Viridiplantae</taxon>
        <taxon>Streptophyta</taxon>
        <taxon>Embryophyta</taxon>
        <taxon>Tracheophyta</taxon>
        <taxon>Spermatophyta</taxon>
        <taxon>Magnoliopsida</taxon>
        <taxon>Liliopsida</taxon>
        <taxon>Poales</taxon>
        <taxon>Poaceae</taxon>
        <taxon>BOP clade</taxon>
        <taxon>Pooideae</taxon>
        <taxon>Poodae</taxon>
        <taxon>Poeae</taxon>
        <taxon>Poeae Chloroplast Group 2 (Poeae type)</taxon>
        <taxon>Loliodinae</taxon>
        <taxon>Loliinae</taxon>
        <taxon>Lolium</taxon>
    </lineage>
</organism>
<accession>A0AAD8SMN0</accession>